<dbReference type="Proteomes" id="UP000057820">
    <property type="component" value="Plasmid 2"/>
</dbReference>
<feature type="transmembrane region" description="Helical" evidence="1">
    <location>
        <begin position="133"/>
        <end position="154"/>
    </location>
</feature>
<dbReference type="Pfam" id="PF04116">
    <property type="entry name" value="FA_hydroxylase"/>
    <property type="match status" value="1"/>
</dbReference>
<feature type="domain" description="Fatty acid hydroxylase" evidence="2">
    <location>
        <begin position="54"/>
        <end position="198"/>
    </location>
</feature>
<dbReference type="GO" id="GO:0016491">
    <property type="term" value="F:oxidoreductase activity"/>
    <property type="evidence" value="ECO:0007669"/>
    <property type="project" value="InterPro"/>
</dbReference>
<dbReference type="GO" id="GO:0005506">
    <property type="term" value="F:iron ion binding"/>
    <property type="evidence" value="ECO:0007669"/>
    <property type="project" value="InterPro"/>
</dbReference>
<name>A0A0H5P0K6_NOCFR</name>
<keyword evidence="3" id="KW-0614">Plasmid</keyword>
<keyword evidence="1" id="KW-0472">Membrane</keyword>
<proteinExistence type="predicted"/>
<feature type="transmembrane region" description="Helical" evidence="1">
    <location>
        <begin position="102"/>
        <end position="127"/>
    </location>
</feature>
<feature type="transmembrane region" description="Helical" evidence="1">
    <location>
        <begin position="26"/>
        <end position="45"/>
    </location>
</feature>
<reference evidence="4" key="1">
    <citation type="submission" date="2015-03" db="EMBL/GenBank/DDBJ databases">
        <authorList>
            <consortium name="Pathogen Informatics"/>
        </authorList>
    </citation>
    <scope>NUCLEOTIDE SEQUENCE [LARGE SCALE GENOMIC DNA]</scope>
    <source>
        <strain evidence="4">NCTC11134</strain>
        <plasmid evidence="4">2</plasmid>
    </source>
</reference>
<geneLocation type="plasmid" evidence="3">
    <name>2</name>
</geneLocation>
<protein>
    <submittedName>
        <fullName evidence="3">Fatty acid hydroxylase superfamily</fullName>
    </submittedName>
</protein>
<evidence type="ECO:0000313" key="4">
    <source>
        <dbReference type="Proteomes" id="UP000057820"/>
    </source>
</evidence>
<dbReference type="GO" id="GO:0008610">
    <property type="term" value="P:lipid biosynthetic process"/>
    <property type="evidence" value="ECO:0007669"/>
    <property type="project" value="InterPro"/>
</dbReference>
<evidence type="ECO:0000256" key="1">
    <source>
        <dbReference type="SAM" id="Phobius"/>
    </source>
</evidence>
<feature type="transmembrane region" description="Helical" evidence="1">
    <location>
        <begin position="51"/>
        <end position="72"/>
    </location>
</feature>
<dbReference type="RefSeq" id="WP_060593857.1">
    <property type="nucleotide sequence ID" value="NZ_CP031418.1"/>
</dbReference>
<evidence type="ECO:0000259" key="2">
    <source>
        <dbReference type="Pfam" id="PF04116"/>
    </source>
</evidence>
<dbReference type="EMBL" id="LN868939">
    <property type="protein sequence ID" value="CRY80854.1"/>
    <property type="molecule type" value="Genomic_DNA"/>
</dbReference>
<keyword evidence="1" id="KW-1133">Transmembrane helix</keyword>
<dbReference type="AlphaFoldDB" id="A0A0H5P0K6"/>
<gene>
    <name evidence="3" type="ORF">ERS450000_04077</name>
</gene>
<sequence>MTRSTVRRGMTLGDAFREFLRHPSPWMIATTLVCVLAARLVVGDWQPTDALVPLVMVAVFPVFEWVVHVLVLHWRPKRLGRLTLDSELARKHREHHIDPREIPLIFIPTRSLVIVLVALLLIAAFAFPRPGLGLTFLLTVTVLGLGYEWTHYLIHTDYKPRRALYRAVWRNHRHHHYKNEHYWFTVTSSGTADRLFGTCPDPATVATSPTARNLHGAH</sequence>
<organism evidence="3 4">
    <name type="scientific">Nocardia farcinica</name>
    <dbReference type="NCBI Taxonomy" id="37329"/>
    <lineage>
        <taxon>Bacteria</taxon>
        <taxon>Bacillati</taxon>
        <taxon>Actinomycetota</taxon>
        <taxon>Actinomycetes</taxon>
        <taxon>Mycobacteriales</taxon>
        <taxon>Nocardiaceae</taxon>
        <taxon>Nocardia</taxon>
    </lineage>
</organism>
<dbReference type="InterPro" id="IPR006694">
    <property type="entry name" value="Fatty_acid_hydroxylase"/>
</dbReference>
<keyword evidence="1" id="KW-0812">Transmembrane</keyword>
<dbReference type="KEGG" id="nfr:ERS450000_04077"/>
<accession>A0A0H5P0K6</accession>
<evidence type="ECO:0000313" key="3">
    <source>
        <dbReference type="EMBL" id="CRY80854.1"/>
    </source>
</evidence>